<feature type="domain" description="Acyltransferase 3" evidence="3">
    <location>
        <begin position="32"/>
        <end position="331"/>
    </location>
</feature>
<name>A0A380PC07_STRGR</name>
<evidence type="ECO:0000256" key="2">
    <source>
        <dbReference type="SAM" id="Phobius"/>
    </source>
</evidence>
<keyword evidence="2" id="KW-0812">Transmembrane</keyword>
<feature type="region of interest" description="Disordered" evidence="1">
    <location>
        <begin position="1"/>
        <end position="30"/>
    </location>
</feature>
<feature type="transmembrane region" description="Helical" evidence="2">
    <location>
        <begin position="131"/>
        <end position="151"/>
    </location>
</feature>
<feature type="transmembrane region" description="Helical" evidence="2">
    <location>
        <begin position="97"/>
        <end position="119"/>
    </location>
</feature>
<keyword evidence="2" id="KW-1133">Transmembrane helix</keyword>
<evidence type="ECO:0000256" key="1">
    <source>
        <dbReference type="SAM" id="MobiDB-lite"/>
    </source>
</evidence>
<feature type="region of interest" description="Disordered" evidence="1">
    <location>
        <begin position="357"/>
        <end position="386"/>
    </location>
</feature>
<dbReference type="GO" id="GO:0016747">
    <property type="term" value="F:acyltransferase activity, transferring groups other than amino-acyl groups"/>
    <property type="evidence" value="ECO:0007669"/>
    <property type="project" value="InterPro"/>
</dbReference>
<dbReference type="Proteomes" id="UP000254150">
    <property type="component" value="Unassembled WGS sequence"/>
</dbReference>
<dbReference type="EMBL" id="UHID01000009">
    <property type="protein sequence ID" value="SUP62635.1"/>
    <property type="molecule type" value="Genomic_DNA"/>
</dbReference>
<keyword evidence="2" id="KW-0472">Membrane</keyword>
<feature type="compositionally biased region" description="Basic and acidic residues" evidence="1">
    <location>
        <begin position="377"/>
        <end position="386"/>
    </location>
</feature>
<dbReference type="AlphaFoldDB" id="A0A380PC07"/>
<accession>A0A380PC07</accession>
<dbReference type="PANTHER" id="PTHR37312">
    <property type="entry name" value="MEMBRANE-BOUND ACYLTRANSFERASE YKRP-RELATED"/>
    <property type="match status" value="1"/>
</dbReference>
<dbReference type="RefSeq" id="WP_115069907.1">
    <property type="nucleotide sequence ID" value="NZ_UHID01000009.1"/>
</dbReference>
<dbReference type="Pfam" id="PF01757">
    <property type="entry name" value="Acyl_transf_3"/>
    <property type="match status" value="1"/>
</dbReference>
<feature type="transmembrane region" description="Helical" evidence="2">
    <location>
        <begin position="209"/>
        <end position="229"/>
    </location>
</feature>
<protein>
    <submittedName>
        <fullName evidence="4">Integral membrane protein</fullName>
    </submittedName>
</protein>
<feature type="transmembrane region" description="Helical" evidence="2">
    <location>
        <begin position="280"/>
        <end position="298"/>
    </location>
</feature>
<gene>
    <name evidence="4" type="ORF">NCTC7807_05804</name>
</gene>
<reference evidence="4 5" key="1">
    <citation type="submission" date="2018-06" db="EMBL/GenBank/DDBJ databases">
        <authorList>
            <consortium name="Pathogen Informatics"/>
            <person name="Doyle S."/>
        </authorList>
    </citation>
    <scope>NUCLEOTIDE SEQUENCE [LARGE SCALE GENOMIC DNA]</scope>
    <source>
        <strain evidence="4 5">NCTC7807</strain>
    </source>
</reference>
<dbReference type="PANTHER" id="PTHR37312:SF1">
    <property type="entry name" value="MEMBRANE-BOUND ACYLTRANSFERASE YKRP-RELATED"/>
    <property type="match status" value="1"/>
</dbReference>
<feature type="transmembrane region" description="Helical" evidence="2">
    <location>
        <begin position="318"/>
        <end position="338"/>
    </location>
</feature>
<sequence>MPPTSLGTAPGGTTPADDTGPTPKRSATPRDPFFDNAKFLAIVLVVVGHSWEALRDDNRVLAAGYLLLYAFHMPAFTLISGYFSRSFRHEPRQIKRLVSSVLVPYAVFEIALNVFRAWADGEELKISLLHPWYLTWFLMALFVWRLTAPLWQLVRHPILLSTAIAALASIDPGIGPDLGLQRVLQFLPFFVLGLKMRPEHFALLRERRVRIAAGPVLVGGALVAYWAVLRMNPDWFYRRDAAQDLNAPWWAGVSMTVGMLVCSLVLSFAFLALVPGRRTWFTALGAGTLYAYLLHGFLAKGAHFWGWYDNDFSRTALGAVTISALAAALAVALTTAPVRHVFRYVMEPRLDWLFHEPARPSDAPHTPGGSEPSTSARRRDGEQSPL</sequence>
<feature type="transmembrane region" description="Helical" evidence="2">
    <location>
        <begin position="249"/>
        <end position="273"/>
    </location>
</feature>
<feature type="transmembrane region" description="Helical" evidence="2">
    <location>
        <begin position="63"/>
        <end position="85"/>
    </location>
</feature>
<evidence type="ECO:0000313" key="4">
    <source>
        <dbReference type="EMBL" id="SUP62635.1"/>
    </source>
</evidence>
<feature type="compositionally biased region" description="Low complexity" evidence="1">
    <location>
        <begin position="1"/>
        <end position="23"/>
    </location>
</feature>
<organism evidence="4 5">
    <name type="scientific">Streptomyces griseus</name>
    <dbReference type="NCBI Taxonomy" id="1911"/>
    <lineage>
        <taxon>Bacteria</taxon>
        <taxon>Bacillati</taxon>
        <taxon>Actinomycetota</taxon>
        <taxon>Actinomycetes</taxon>
        <taxon>Kitasatosporales</taxon>
        <taxon>Streptomycetaceae</taxon>
        <taxon>Streptomyces</taxon>
    </lineage>
</organism>
<evidence type="ECO:0000313" key="5">
    <source>
        <dbReference type="Proteomes" id="UP000254150"/>
    </source>
</evidence>
<proteinExistence type="predicted"/>
<dbReference type="GeneID" id="95071867"/>
<dbReference type="InterPro" id="IPR052734">
    <property type="entry name" value="Nod_factor_acetyltransferase"/>
</dbReference>
<dbReference type="InterPro" id="IPR002656">
    <property type="entry name" value="Acyl_transf_3_dom"/>
</dbReference>
<evidence type="ECO:0000259" key="3">
    <source>
        <dbReference type="Pfam" id="PF01757"/>
    </source>
</evidence>